<feature type="chain" id="PRO_5020467804" evidence="2">
    <location>
        <begin position="21"/>
        <end position="335"/>
    </location>
</feature>
<feature type="signal peptide" evidence="2">
    <location>
        <begin position="1"/>
        <end position="20"/>
    </location>
</feature>
<accession>A0A4U5MUT8</accession>
<keyword evidence="2" id="KW-0732">Signal</keyword>
<evidence type="ECO:0000256" key="1">
    <source>
        <dbReference type="SAM" id="Phobius"/>
    </source>
</evidence>
<dbReference type="OrthoDB" id="10565840at2759"/>
<evidence type="ECO:0000313" key="3">
    <source>
        <dbReference type="EMBL" id="TKR73283.1"/>
    </source>
</evidence>
<gene>
    <name evidence="3" type="ORF">L596_020611</name>
</gene>
<reference evidence="3 4" key="1">
    <citation type="journal article" date="2015" name="Genome Biol.">
        <title>Comparative genomics of Steinernema reveals deeply conserved gene regulatory networks.</title>
        <authorList>
            <person name="Dillman A.R."/>
            <person name="Macchietto M."/>
            <person name="Porter C.F."/>
            <person name="Rogers A."/>
            <person name="Williams B."/>
            <person name="Antoshechkin I."/>
            <person name="Lee M.M."/>
            <person name="Goodwin Z."/>
            <person name="Lu X."/>
            <person name="Lewis E.E."/>
            <person name="Goodrich-Blair H."/>
            <person name="Stock S.P."/>
            <person name="Adams B.J."/>
            <person name="Sternberg P.W."/>
            <person name="Mortazavi A."/>
        </authorList>
    </citation>
    <scope>NUCLEOTIDE SEQUENCE [LARGE SCALE GENOMIC DNA]</scope>
    <source>
        <strain evidence="3 4">ALL</strain>
    </source>
</reference>
<proteinExistence type="predicted"/>
<keyword evidence="1" id="KW-0812">Transmembrane</keyword>
<dbReference type="AlphaFoldDB" id="A0A4U5MUT8"/>
<organism evidence="3 4">
    <name type="scientific">Steinernema carpocapsae</name>
    <name type="common">Entomopathogenic nematode</name>
    <dbReference type="NCBI Taxonomy" id="34508"/>
    <lineage>
        <taxon>Eukaryota</taxon>
        <taxon>Metazoa</taxon>
        <taxon>Ecdysozoa</taxon>
        <taxon>Nematoda</taxon>
        <taxon>Chromadorea</taxon>
        <taxon>Rhabditida</taxon>
        <taxon>Tylenchina</taxon>
        <taxon>Panagrolaimomorpha</taxon>
        <taxon>Strongyloidoidea</taxon>
        <taxon>Steinernematidae</taxon>
        <taxon>Steinernema</taxon>
    </lineage>
</organism>
<sequence>MKIPFLFVFIFCLLAKTALSKGRFEVDKIKFVTKGFKATRQYRLKICVHNSLFCEQQIDYPIQNGQVLGTIAFDQDHGSWNSYHLRVSVSILNGPTVIFADIDDKIFWNHEWIEADVRESFYSLTFRHRFVCTNGYQGITCGSRIHQVIEPLTTTPVPNIEQPILEPEKPVKPDENVTEALIKPTQASSEQNNHAEVAMSETTLPTPILPVTTPSILPTPKPRNSIIDPIYQFFDNLTFPKCRSEEFWLVVILSIFTAIAFAIVFILALSLLCSKCPPTKTEKDPETGYYFVQNLDESRLSANTILTDPDSDYTYMDSMLPTKAVIFINDYVDIV</sequence>
<keyword evidence="4" id="KW-1185">Reference proteome</keyword>
<evidence type="ECO:0000256" key="2">
    <source>
        <dbReference type="SAM" id="SignalP"/>
    </source>
</evidence>
<feature type="transmembrane region" description="Helical" evidence="1">
    <location>
        <begin position="247"/>
        <end position="273"/>
    </location>
</feature>
<protein>
    <submittedName>
        <fullName evidence="3">Uncharacterized protein</fullName>
    </submittedName>
</protein>
<comment type="caution">
    <text evidence="3">The sequence shown here is derived from an EMBL/GenBank/DDBJ whole genome shotgun (WGS) entry which is preliminary data.</text>
</comment>
<name>A0A4U5MUT8_STECR</name>
<keyword evidence="1" id="KW-0472">Membrane</keyword>
<dbReference type="EMBL" id="AZBU02000006">
    <property type="protein sequence ID" value="TKR73283.1"/>
    <property type="molecule type" value="Genomic_DNA"/>
</dbReference>
<dbReference type="Proteomes" id="UP000298663">
    <property type="component" value="Unassembled WGS sequence"/>
</dbReference>
<reference evidence="3 4" key="2">
    <citation type="journal article" date="2019" name="G3 (Bethesda)">
        <title>Hybrid Assembly of the Genome of the Entomopathogenic Nematode Steinernema carpocapsae Identifies the X-Chromosome.</title>
        <authorList>
            <person name="Serra L."/>
            <person name="Macchietto M."/>
            <person name="Macias-Munoz A."/>
            <person name="McGill C.J."/>
            <person name="Rodriguez I.M."/>
            <person name="Rodriguez B."/>
            <person name="Murad R."/>
            <person name="Mortazavi A."/>
        </authorList>
    </citation>
    <scope>NUCLEOTIDE SEQUENCE [LARGE SCALE GENOMIC DNA]</scope>
    <source>
        <strain evidence="3 4">ALL</strain>
    </source>
</reference>
<keyword evidence="1" id="KW-1133">Transmembrane helix</keyword>
<evidence type="ECO:0000313" key="4">
    <source>
        <dbReference type="Proteomes" id="UP000298663"/>
    </source>
</evidence>